<dbReference type="AlphaFoldDB" id="A0A3G1B0W4"/>
<dbReference type="EMBL" id="CP011097">
    <property type="protein sequence ID" value="AJZ75224.1"/>
    <property type="molecule type" value="Genomic_DNA"/>
</dbReference>
<reference evidence="2 3" key="1">
    <citation type="journal article" date="2016" name="Sci. Rep.">
        <title>A novel ammonia-oxidizing archaeon from wastewater treatment plant: Its enrichment, physiological and genomic characteristics.</title>
        <authorList>
            <person name="Li Y."/>
            <person name="Ding K."/>
            <person name="Wen X."/>
            <person name="Zhang B."/>
            <person name="Shen B."/>
            <person name="Yang Y."/>
        </authorList>
    </citation>
    <scope>NUCLEOTIDE SEQUENCE [LARGE SCALE GENOMIC DNA]</scope>
    <source>
        <strain evidence="2 3">SAT1</strain>
    </source>
</reference>
<protein>
    <recommendedName>
        <fullName evidence="1">Transcription regulator TrmB N-terminal domain-containing protein</fullName>
    </recommendedName>
</protein>
<name>A0A3G1B0W4_9ARCH</name>
<dbReference type="RefSeq" id="WP_048187705.1">
    <property type="nucleotide sequence ID" value="NZ_CP011097.1"/>
</dbReference>
<accession>A0A3G1B0W4</accession>
<dbReference type="GeneID" id="24874991"/>
<dbReference type="Pfam" id="PF01978">
    <property type="entry name" value="TrmB"/>
    <property type="match status" value="1"/>
</dbReference>
<dbReference type="InterPro" id="IPR036390">
    <property type="entry name" value="WH_DNA-bd_sf"/>
</dbReference>
<dbReference type="InterPro" id="IPR051797">
    <property type="entry name" value="TrmB-like"/>
</dbReference>
<evidence type="ECO:0000259" key="1">
    <source>
        <dbReference type="Pfam" id="PF01978"/>
    </source>
</evidence>
<dbReference type="SUPFAM" id="SSF46785">
    <property type="entry name" value="Winged helix' DNA-binding domain"/>
    <property type="match status" value="1"/>
</dbReference>
<evidence type="ECO:0000313" key="3">
    <source>
        <dbReference type="Proteomes" id="UP000266745"/>
    </source>
</evidence>
<organism evidence="2 3">
    <name type="scientific">Candidatus Nitrosotenuis cloacae</name>
    <dbReference type="NCBI Taxonomy" id="1603555"/>
    <lineage>
        <taxon>Archaea</taxon>
        <taxon>Nitrososphaerota</taxon>
        <taxon>Candidatus Nitrosotenuis</taxon>
    </lineage>
</organism>
<proteinExistence type="predicted"/>
<dbReference type="Gene3D" id="1.10.10.10">
    <property type="entry name" value="Winged helix-like DNA-binding domain superfamily/Winged helix DNA-binding domain"/>
    <property type="match status" value="1"/>
</dbReference>
<sequence length="276" mass="31011">MNHEEIIKHLGLFGLEEIDSKVYMGLLQTGPVSVGSLSVKLDIDRGKTYRALNRLRNMGIVSTTFSNPTLCSAIPPVDALNVILDRKQDEMITMKNLSQKIVEDIDVIVKQTDMQEISSFVIIQGRSNIYSRIGKLLQKATGVVYLVGPPEDFMRMYHTTIPEKIQMIKENGTEVRILTEISNEKELVFINRLEPSEVRLGKLPSKSRMIVEENRQLIMSGALNTSMDLNDENDSVMHTNSAEMVSNMFSLCTLLWAKSKPTAVLVAPKAKKVRSQ</sequence>
<dbReference type="InterPro" id="IPR002831">
    <property type="entry name" value="Tscrpt_reg_TrmB_N"/>
</dbReference>
<dbReference type="Proteomes" id="UP000266745">
    <property type="component" value="Chromosome"/>
</dbReference>
<evidence type="ECO:0000313" key="2">
    <source>
        <dbReference type="EMBL" id="AJZ75224.1"/>
    </source>
</evidence>
<dbReference type="PANTHER" id="PTHR34293">
    <property type="entry name" value="HTH-TYPE TRANSCRIPTIONAL REGULATOR TRMBL2"/>
    <property type="match status" value="1"/>
</dbReference>
<gene>
    <name evidence="2" type="ORF">SU86_001180</name>
</gene>
<dbReference type="OrthoDB" id="30795at2157"/>
<dbReference type="STRING" id="1603555.SU86_001180"/>
<dbReference type="InterPro" id="IPR036388">
    <property type="entry name" value="WH-like_DNA-bd_sf"/>
</dbReference>
<dbReference type="KEGG" id="tah:SU86_001180"/>
<feature type="domain" description="Transcription regulator TrmB N-terminal" evidence="1">
    <location>
        <begin position="13"/>
        <end position="76"/>
    </location>
</feature>
<dbReference type="PANTHER" id="PTHR34293:SF1">
    <property type="entry name" value="HTH-TYPE TRANSCRIPTIONAL REGULATOR TRMBL2"/>
    <property type="match status" value="1"/>
</dbReference>
<keyword evidence="3" id="KW-1185">Reference proteome</keyword>